<dbReference type="EMBL" id="JACHJQ010000002">
    <property type="protein sequence ID" value="MBB4905873.1"/>
    <property type="molecule type" value="Genomic_DNA"/>
</dbReference>
<accession>A0A7W7Q2U0</accession>
<dbReference type="RefSeq" id="WP_260418018.1">
    <property type="nucleotide sequence ID" value="NZ_JACHJQ010000002.1"/>
</dbReference>
<protein>
    <submittedName>
        <fullName evidence="1">Uncharacterized protein</fullName>
    </submittedName>
</protein>
<evidence type="ECO:0000313" key="2">
    <source>
        <dbReference type="Proteomes" id="UP000520767"/>
    </source>
</evidence>
<gene>
    <name evidence="1" type="ORF">FHR82_002090</name>
</gene>
<proteinExistence type="predicted"/>
<keyword evidence="2" id="KW-1185">Reference proteome</keyword>
<sequence>MTDLPRPGRARGALRGGRTSQDLNVTLADLARTSAEHLDRLG</sequence>
<dbReference type="Proteomes" id="UP000520767">
    <property type="component" value="Unassembled WGS sequence"/>
</dbReference>
<organism evidence="1 2">
    <name type="scientific">Actinophytocola algeriensis</name>
    <dbReference type="NCBI Taxonomy" id="1768010"/>
    <lineage>
        <taxon>Bacteria</taxon>
        <taxon>Bacillati</taxon>
        <taxon>Actinomycetota</taxon>
        <taxon>Actinomycetes</taxon>
        <taxon>Pseudonocardiales</taxon>
        <taxon>Pseudonocardiaceae</taxon>
    </lineage>
</organism>
<reference evidence="1 2" key="1">
    <citation type="submission" date="2020-08" db="EMBL/GenBank/DDBJ databases">
        <title>Genomic Encyclopedia of Type Strains, Phase III (KMG-III): the genomes of soil and plant-associated and newly described type strains.</title>
        <authorList>
            <person name="Whitman W."/>
        </authorList>
    </citation>
    <scope>NUCLEOTIDE SEQUENCE [LARGE SCALE GENOMIC DNA]</scope>
    <source>
        <strain evidence="1 2">CECT 8960</strain>
    </source>
</reference>
<name>A0A7W7Q2U0_9PSEU</name>
<comment type="caution">
    <text evidence="1">The sequence shown here is derived from an EMBL/GenBank/DDBJ whole genome shotgun (WGS) entry which is preliminary data.</text>
</comment>
<dbReference type="AlphaFoldDB" id="A0A7W7Q2U0"/>
<evidence type="ECO:0000313" key="1">
    <source>
        <dbReference type="EMBL" id="MBB4905873.1"/>
    </source>
</evidence>